<keyword evidence="8" id="KW-0547">Nucleotide-binding</keyword>
<keyword evidence="10" id="KW-0067">ATP-binding</keyword>
<dbReference type="InterPro" id="IPR029151">
    <property type="entry name" value="Sensor-like_sf"/>
</dbReference>
<keyword evidence="7 14" id="KW-0812">Transmembrane</keyword>
<keyword evidence="13 14" id="KW-0472">Membrane</keyword>
<dbReference type="InterPro" id="IPR013767">
    <property type="entry name" value="PAS_fold"/>
</dbReference>
<evidence type="ECO:0000256" key="11">
    <source>
        <dbReference type="ARBA" id="ARBA00022989"/>
    </source>
</evidence>
<evidence type="ECO:0000256" key="7">
    <source>
        <dbReference type="ARBA" id="ARBA00022692"/>
    </source>
</evidence>
<dbReference type="InterPro" id="IPR004358">
    <property type="entry name" value="Sig_transdc_His_kin-like_C"/>
</dbReference>
<dbReference type="InterPro" id="IPR050428">
    <property type="entry name" value="TCS_sensor_his_kinase"/>
</dbReference>
<proteinExistence type="predicted"/>
<dbReference type="SMART" id="SM00091">
    <property type="entry name" value="PAS"/>
    <property type="match status" value="1"/>
</dbReference>
<dbReference type="InterPro" id="IPR036890">
    <property type="entry name" value="HATPase_C_sf"/>
</dbReference>
<keyword evidence="6" id="KW-0808">Transferase</keyword>
<dbReference type="RefSeq" id="WP_098405957.1">
    <property type="nucleotide sequence ID" value="NZ_PDJE01000001.1"/>
</dbReference>
<dbReference type="PANTHER" id="PTHR45436:SF5">
    <property type="entry name" value="SENSOR HISTIDINE KINASE TRCS"/>
    <property type="match status" value="1"/>
</dbReference>
<dbReference type="EC" id="2.7.13.3" evidence="3"/>
<dbReference type="PANTHER" id="PTHR45436">
    <property type="entry name" value="SENSOR HISTIDINE KINASE YKOH"/>
    <property type="match status" value="1"/>
</dbReference>
<dbReference type="SUPFAM" id="SSF55890">
    <property type="entry name" value="Sporulation response regulatory protein Spo0B"/>
    <property type="match status" value="1"/>
</dbReference>
<evidence type="ECO:0000256" key="8">
    <source>
        <dbReference type="ARBA" id="ARBA00022741"/>
    </source>
</evidence>
<evidence type="ECO:0000256" key="10">
    <source>
        <dbReference type="ARBA" id="ARBA00022840"/>
    </source>
</evidence>
<keyword evidence="11 14" id="KW-1133">Transmembrane helix</keyword>
<dbReference type="CDD" id="cd00130">
    <property type="entry name" value="PAS"/>
    <property type="match status" value="1"/>
</dbReference>
<dbReference type="GO" id="GO:0006355">
    <property type="term" value="P:regulation of DNA-templated transcription"/>
    <property type="evidence" value="ECO:0007669"/>
    <property type="project" value="InterPro"/>
</dbReference>
<dbReference type="InterPro" id="IPR016120">
    <property type="entry name" value="Sig_transdc_His_kin_SpoOB"/>
</dbReference>
<keyword evidence="18" id="KW-1185">Reference proteome</keyword>
<dbReference type="SUPFAM" id="SSF103190">
    <property type="entry name" value="Sensory domain-like"/>
    <property type="match status" value="1"/>
</dbReference>
<keyword evidence="9 17" id="KW-0418">Kinase</keyword>
<evidence type="ECO:0000256" key="3">
    <source>
        <dbReference type="ARBA" id="ARBA00012438"/>
    </source>
</evidence>
<dbReference type="InterPro" id="IPR039506">
    <property type="entry name" value="SPOB_a"/>
</dbReference>
<name>A0A2A9DRR8_9MICO</name>
<dbReference type="Pfam" id="PF02518">
    <property type="entry name" value="HATPase_c"/>
    <property type="match status" value="1"/>
</dbReference>
<evidence type="ECO:0000256" key="1">
    <source>
        <dbReference type="ARBA" id="ARBA00000085"/>
    </source>
</evidence>
<dbReference type="Gene3D" id="3.30.450.20">
    <property type="entry name" value="PAS domain"/>
    <property type="match status" value="2"/>
</dbReference>
<feature type="transmembrane region" description="Helical" evidence="14">
    <location>
        <begin position="12"/>
        <end position="33"/>
    </location>
</feature>
<evidence type="ECO:0000256" key="4">
    <source>
        <dbReference type="ARBA" id="ARBA00022475"/>
    </source>
</evidence>
<dbReference type="Gene3D" id="3.30.565.10">
    <property type="entry name" value="Histidine kinase-like ATPase, C-terminal domain"/>
    <property type="match status" value="1"/>
</dbReference>
<keyword evidence="4" id="KW-1003">Cell membrane</keyword>
<evidence type="ECO:0000313" key="18">
    <source>
        <dbReference type="Proteomes" id="UP000221369"/>
    </source>
</evidence>
<dbReference type="AlphaFoldDB" id="A0A2A9DRR8"/>
<keyword evidence="12" id="KW-0902">Two-component regulatory system</keyword>
<feature type="domain" description="PAS" evidence="16">
    <location>
        <begin position="201"/>
        <end position="274"/>
    </location>
</feature>
<dbReference type="Pfam" id="PF00989">
    <property type="entry name" value="PAS"/>
    <property type="match status" value="1"/>
</dbReference>
<comment type="catalytic activity">
    <reaction evidence="1">
        <text>ATP + protein L-histidine = ADP + protein N-phospho-L-histidine.</text>
        <dbReference type="EC" id="2.7.13.3"/>
    </reaction>
</comment>
<feature type="transmembrane region" description="Helical" evidence="14">
    <location>
        <begin position="169"/>
        <end position="189"/>
    </location>
</feature>
<comment type="caution">
    <text evidence="17">The sequence shown here is derived from an EMBL/GenBank/DDBJ whole genome shotgun (WGS) entry which is preliminary data.</text>
</comment>
<dbReference type="GO" id="GO:0000155">
    <property type="term" value="F:phosphorelay sensor kinase activity"/>
    <property type="evidence" value="ECO:0007669"/>
    <property type="project" value="InterPro"/>
</dbReference>
<organism evidence="17 18">
    <name type="scientific">Paramicrobacterium agarici</name>
    <dbReference type="NCBI Taxonomy" id="630514"/>
    <lineage>
        <taxon>Bacteria</taxon>
        <taxon>Bacillati</taxon>
        <taxon>Actinomycetota</taxon>
        <taxon>Actinomycetes</taxon>
        <taxon>Micrococcales</taxon>
        <taxon>Microbacteriaceae</taxon>
        <taxon>Paramicrobacterium</taxon>
    </lineage>
</organism>
<evidence type="ECO:0000259" key="15">
    <source>
        <dbReference type="PROSITE" id="PS50109"/>
    </source>
</evidence>
<dbReference type="SUPFAM" id="SSF55785">
    <property type="entry name" value="PYP-like sensor domain (PAS domain)"/>
    <property type="match status" value="1"/>
</dbReference>
<dbReference type="SUPFAM" id="SSF55874">
    <property type="entry name" value="ATPase domain of HSP90 chaperone/DNA topoisomerase II/histidine kinase"/>
    <property type="match status" value="1"/>
</dbReference>
<dbReference type="OrthoDB" id="9792686at2"/>
<accession>A0A2A9DRR8</accession>
<protein>
    <recommendedName>
        <fullName evidence="3">histidine kinase</fullName>
        <ecNumber evidence="3">2.7.13.3</ecNumber>
    </recommendedName>
</protein>
<dbReference type="Gene3D" id="1.10.287.130">
    <property type="match status" value="1"/>
</dbReference>
<evidence type="ECO:0000256" key="6">
    <source>
        <dbReference type="ARBA" id="ARBA00022679"/>
    </source>
</evidence>
<dbReference type="SMART" id="SM00387">
    <property type="entry name" value="HATPase_c"/>
    <property type="match status" value="1"/>
</dbReference>
<gene>
    <name evidence="17" type="ORF">ATJ78_0273</name>
</gene>
<dbReference type="EMBL" id="PDJE01000001">
    <property type="protein sequence ID" value="PFG29368.1"/>
    <property type="molecule type" value="Genomic_DNA"/>
</dbReference>
<evidence type="ECO:0000256" key="2">
    <source>
        <dbReference type="ARBA" id="ARBA00004651"/>
    </source>
</evidence>
<feature type="domain" description="Histidine kinase" evidence="15">
    <location>
        <begin position="308"/>
        <end position="522"/>
    </location>
</feature>
<dbReference type="InterPro" id="IPR033463">
    <property type="entry name" value="sCache_3"/>
</dbReference>
<dbReference type="InterPro" id="IPR005467">
    <property type="entry name" value="His_kinase_dom"/>
</dbReference>
<evidence type="ECO:0000256" key="13">
    <source>
        <dbReference type="ARBA" id="ARBA00023136"/>
    </source>
</evidence>
<evidence type="ECO:0000256" key="5">
    <source>
        <dbReference type="ARBA" id="ARBA00022553"/>
    </source>
</evidence>
<dbReference type="Pfam" id="PF17203">
    <property type="entry name" value="sCache_3_2"/>
    <property type="match status" value="1"/>
</dbReference>
<dbReference type="GO" id="GO:0005524">
    <property type="term" value="F:ATP binding"/>
    <property type="evidence" value="ECO:0007669"/>
    <property type="project" value="UniProtKB-KW"/>
</dbReference>
<evidence type="ECO:0000313" key="17">
    <source>
        <dbReference type="EMBL" id="PFG29368.1"/>
    </source>
</evidence>
<sequence>MTRPMSLRVQLLVLQVSIVLVTVVTAGVASSWFQERELREAYKNRMVSVAESIASMPAILDAYETENPAETIQPIAEVIRQASNVTYVVVTDADGIRYSHPTESRIGKRVSTDPSIPLSGEMYVGTQTGTLGESWRVKVPVFDGDEVIGTVSVGMLESMLDEALVADTLQLVIVLAIAAGLGVLGSAWATRVIRRRIYSLEPDEIAALLETRDAMLHGIREGIVAVDDKQRIVLINDEARRLLDLDGEHYVGRAASDVLEPAVFDLVDEGDVDERLILAGHRVLIAHSDRVSVPSGPTASVLILRDHTHLHEMLRELEGVQSLAEGLRAQAHEFSNQLHVISGLIELGHADEAVAIIERTNGGGTLNGDGAHPGIVDLEVSALLISLDARARERAIALAIDPQSSLRDLSSDLETRIDVLTVVANLIENALDACELGGTVAVSIRDDHGYVVVVRDDGPGIPDDLAQHVFDAGVSTKTSANGRRGIGLALVRRIARRRRGDVTVVSEPGSGSTFTAVLADVHARPTERAL</sequence>
<dbReference type="PRINTS" id="PR00344">
    <property type="entry name" value="BCTRLSENSOR"/>
</dbReference>
<dbReference type="InterPro" id="IPR035965">
    <property type="entry name" value="PAS-like_dom_sf"/>
</dbReference>
<dbReference type="GO" id="GO:0005886">
    <property type="term" value="C:plasma membrane"/>
    <property type="evidence" value="ECO:0007669"/>
    <property type="project" value="UniProtKB-SubCell"/>
</dbReference>
<evidence type="ECO:0000256" key="12">
    <source>
        <dbReference type="ARBA" id="ARBA00023012"/>
    </source>
</evidence>
<evidence type="ECO:0000259" key="16">
    <source>
        <dbReference type="PROSITE" id="PS50112"/>
    </source>
</evidence>
<reference evidence="17 18" key="1">
    <citation type="submission" date="2017-10" db="EMBL/GenBank/DDBJ databases">
        <title>Sequencing the genomes of 1000 actinobacteria strains.</title>
        <authorList>
            <person name="Klenk H.-P."/>
        </authorList>
    </citation>
    <scope>NUCLEOTIDE SEQUENCE [LARGE SCALE GENOMIC DNA]</scope>
    <source>
        <strain evidence="17 18">DSM 21798</strain>
    </source>
</reference>
<dbReference type="InterPro" id="IPR000014">
    <property type="entry name" value="PAS"/>
</dbReference>
<keyword evidence="5" id="KW-0597">Phosphoprotein</keyword>
<dbReference type="PROSITE" id="PS50112">
    <property type="entry name" value="PAS"/>
    <property type="match status" value="1"/>
</dbReference>
<dbReference type="Proteomes" id="UP000221369">
    <property type="component" value="Unassembled WGS sequence"/>
</dbReference>
<evidence type="ECO:0000256" key="14">
    <source>
        <dbReference type="SAM" id="Phobius"/>
    </source>
</evidence>
<dbReference type="PROSITE" id="PS50109">
    <property type="entry name" value="HIS_KIN"/>
    <property type="match status" value="1"/>
</dbReference>
<dbReference type="Pfam" id="PF14689">
    <property type="entry name" value="SPOB_a"/>
    <property type="match status" value="1"/>
</dbReference>
<evidence type="ECO:0000256" key="9">
    <source>
        <dbReference type="ARBA" id="ARBA00022777"/>
    </source>
</evidence>
<dbReference type="InterPro" id="IPR003594">
    <property type="entry name" value="HATPase_dom"/>
</dbReference>
<comment type="subcellular location">
    <subcellularLocation>
        <location evidence="2">Cell membrane</location>
        <topology evidence="2">Multi-pass membrane protein</topology>
    </subcellularLocation>
</comment>